<dbReference type="GO" id="GO:0003756">
    <property type="term" value="F:protein disulfide isomerase activity"/>
    <property type="evidence" value="ECO:0007669"/>
    <property type="project" value="TreeGrafter"/>
</dbReference>
<name>A0A8S1N9E0_PARPR</name>
<comment type="caution">
    <text evidence="4">The sequence shown here is derived from an EMBL/GenBank/DDBJ whole genome shotgun (WGS) entry which is preliminary data.</text>
</comment>
<dbReference type="PANTHER" id="PTHR45672:SF11">
    <property type="entry name" value="PROTEIN DISULFIDE-ISOMERASE C17H9.14C"/>
    <property type="match status" value="1"/>
</dbReference>
<feature type="transmembrane region" description="Helical" evidence="2">
    <location>
        <begin position="240"/>
        <end position="261"/>
    </location>
</feature>
<sequence length="273" mass="32266">MIIVLLLLLFDVNADWYHSTLAFTLAANNYQQHLGQDKHVVLDFFTPWCIYCQHMAGEFNQVFEHYQATRPDILIAKMNCDEQQNQHICHHFGVHSFPTILYFPPGQDRPTSQFQNHRRYDFFVQWIDSLAQMSEQTKQEIQQQQLEKMQKDQEEQEQRLREMLELERQKQIELEEQEKQREEEIKISQSIQQQITEANTFIETIKGMEKEIYTLQQQTAEINSKMSQIKKLPKVNVNHALVFAIIGFFIGVAMTSFVCLFQKTNNANAEKGM</sequence>
<keyword evidence="2" id="KW-0812">Transmembrane</keyword>
<evidence type="ECO:0000256" key="1">
    <source>
        <dbReference type="SAM" id="Coils"/>
    </source>
</evidence>
<dbReference type="AlphaFoldDB" id="A0A8S1N9E0"/>
<keyword evidence="1" id="KW-0175">Coiled coil</keyword>
<protein>
    <recommendedName>
        <fullName evidence="3">Thioredoxin domain-containing protein</fullName>
    </recommendedName>
</protein>
<dbReference type="Proteomes" id="UP000688137">
    <property type="component" value="Unassembled WGS sequence"/>
</dbReference>
<accession>A0A8S1N9E0</accession>
<dbReference type="Pfam" id="PF00085">
    <property type="entry name" value="Thioredoxin"/>
    <property type="match status" value="1"/>
</dbReference>
<dbReference type="InterPro" id="IPR013766">
    <property type="entry name" value="Thioredoxin_domain"/>
</dbReference>
<organism evidence="4 5">
    <name type="scientific">Paramecium primaurelia</name>
    <dbReference type="NCBI Taxonomy" id="5886"/>
    <lineage>
        <taxon>Eukaryota</taxon>
        <taxon>Sar</taxon>
        <taxon>Alveolata</taxon>
        <taxon>Ciliophora</taxon>
        <taxon>Intramacronucleata</taxon>
        <taxon>Oligohymenophorea</taxon>
        <taxon>Peniculida</taxon>
        <taxon>Parameciidae</taxon>
        <taxon>Paramecium</taxon>
    </lineage>
</organism>
<reference evidence="4" key="1">
    <citation type="submission" date="2021-01" db="EMBL/GenBank/DDBJ databases">
        <authorList>
            <consortium name="Genoscope - CEA"/>
            <person name="William W."/>
        </authorList>
    </citation>
    <scope>NUCLEOTIDE SEQUENCE</scope>
</reference>
<dbReference type="EMBL" id="CAJJDM010000087">
    <property type="protein sequence ID" value="CAD8089617.1"/>
    <property type="molecule type" value="Genomic_DNA"/>
</dbReference>
<proteinExistence type="predicted"/>
<evidence type="ECO:0000313" key="5">
    <source>
        <dbReference type="Proteomes" id="UP000688137"/>
    </source>
</evidence>
<evidence type="ECO:0000259" key="3">
    <source>
        <dbReference type="PROSITE" id="PS51352"/>
    </source>
</evidence>
<evidence type="ECO:0000256" key="2">
    <source>
        <dbReference type="SAM" id="Phobius"/>
    </source>
</evidence>
<dbReference type="InterPro" id="IPR051063">
    <property type="entry name" value="PDI"/>
</dbReference>
<evidence type="ECO:0000313" key="4">
    <source>
        <dbReference type="EMBL" id="CAD8089617.1"/>
    </source>
</evidence>
<keyword evidence="2" id="KW-0472">Membrane</keyword>
<dbReference type="GO" id="GO:0005783">
    <property type="term" value="C:endoplasmic reticulum"/>
    <property type="evidence" value="ECO:0007669"/>
    <property type="project" value="TreeGrafter"/>
</dbReference>
<keyword evidence="5" id="KW-1185">Reference proteome</keyword>
<dbReference type="CDD" id="cd02961">
    <property type="entry name" value="PDI_a_family"/>
    <property type="match status" value="1"/>
</dbReference>
<dbReference type="PANTHER" id="PTHR45672">
    <property type="entry name" value="PROTEIN DISULFIDE-ISOMERASE C17H9.14C-RELATED"/>
    <property type="match status" value="1"/>
</dbReference>
<gene>
    <name evidence="4" type="ORF">PPRIM_AZ9-3.1.T0840030</name>
</gene>
<feature type="coiled-coil region" evidence="1">
    <location>
        <begin position="127"/>
        <end position="194"/>
    </location>
</feature>
<dbReference type="FunFam" id="3.40.30.10:FF:000721">
    <property type="entry name" value="Uncharacterized protein"/>
    <property type="match status" value="1"/>
</dbReference>
<keyword evidence="2" id="KW-1133">Transmembrane helix</keyword>
<dbReference type="PROSITE" id="PS51352">
    <property type="entry name" value="THIOREDOXIN_2"/>
    <property type="match status" value="1"/>
</dbReference>
<feature type="domain" description="Thioredoxin" evidence="3">
    <location>
        <begin position="14"/>
        <end position="132"/>
    </location>
</feature>
<dbReference type="OMA" id="QHLGQDK"/>
<dbReference type="GO" id="GO:0006457">
    <property type="term" value="P:protein folding"/>
    <property type="evidence" value="ECO:0007669"/>
    <property type="project" value="TreeGrafter"/>
</dbReference>